<keyword evidence="3" id="KW-0378">Hydrolase</keyword>
<dbReference type="GO" id="GO:0006508">
    <property type="term" value="P:proteolysis"/>
    <property type="evidence" value="ECO:0007669"/>
    <property type="project" value="UniProtKB-KW"/>
</dbReference>
<accession>A0A2U3I7K2</accession>
<feature type="compositionally biased region" description="Basic and acidic residues" evidence="4">
    <location>
        <begin position="11"/>
        <end position="20"/>
    </location>
</feature>
<evidence type="ECO:0000256" key="3">
    <source>
        <dbReference type="ARBA" id="ARBA00022801"/>
    </source>
</evidence>
<dbReference type="EMBL" id="OGTP01000010">
    <property type="protein sequence ID" value="SPB16091.1"/>
    <property type="molecule type" value="Genomic_DNA"/>
</dbReference>
<keyword evidence="7" id="KW-1185">Reference proteome</keyword>
<dbReference type="Pfam" id="PF04586">
    <property type="entry name" value="Peptidase_S78"/>
    <property type="match status" value="1"/>
</dbReference>
<dbReference type="SUPFAM" id="SSF50789">
    <property type="entry name" value="Herpes virus serine proteinase, assemblin"/>
    <property type="match status" value="1"/>
</dbReference>
<dbReference type="InterPro" id="IPR054613">
    <property type="entry name" value="Peptidase_S78_dom"/>
</dbReference>
<organism evidence="6 7">
    <name type="scientific">Caballeronia novacaledonica</name>
    <dbReference type="NCBI Taxonomy" id="1544861"/>
    <lineage>
        <taxon>Bacteria</taxon>
        <taxon>Pseudomonadati</taxon>
        <taxon>Pseudomonadota</taxon>
        <taxon>Betaproteobacteria</taxon>
        <taxon>Burkholderiales</taxon>
        <taxon>Burkholderiaceae</taxon>
        <taxon>Caballeronia</taxon>
    </lineage>
</organism>
<reference evidence="7" key="1">
    <citation type="submission" date="2018-01" db="EMBL/GenBank/DDBJ databases">
        <authorList>
            <person name="Peeters C."/>
        </authorList>
    </citation>
    <scope>NUCLEOTIDE SEQUENCE [LARGE SCALE GENOMIC DNA]</scope>
</reference>
<sequence>MNTKVQGPHDGYLREHPRNQNMRLEIKSADESTRQISGVASTGDIDRMNDVLDPAGGKWSTPIPLLHGHDYAQVIGNVTSMKRTARGIEFVARIAKLDTPENLRQRLDEIWALVRSKLLAHVSIGFRPLTWRPRDDGRGMLFTEFEVLELSIVPIPANGNARIESFSEAASYTPSAIDAEIDAVLARSRMPSNPRSYTAHVVRLDGKPAAKPDVVVRLTPADWQGVKQ</sequence>
<evidence type="ECO:0000313" key="7">
    <source>
        <dbReference type="Proteomes" id="UP000238169"/>
    </source>
</evidence>
<dbReference type="AlphaFoldDB" id="A0A2U3I7K2"/>
<dbReference type="GO" id="GO:0008233">
    <property type="term" value="F:peptidase activity"/>
    <property type="evidence" value="ECO:0007669"/>
    <property type="project" value="UniProtKB-KW"/>
</dbReference>
<evidence type="ECO:0000256" key="4">
    <source>
        <dbReference type="SAM" id="MobiDB-lite"/>
    </source>
</evidence>
<keyword evidence="1" id="KW-1188">Viral release from host cell</keyword>
<gene>
    <name evidence="6" type="ORF">NOV72_03291</name>
</gene>
<evidence type="ECO:0000313" key="6">
    <source>
        <dbReference type="EMBL" id="SPB16091.1"/>
    </source>
</evidence>
<feature type="domain" description="Prohead serine protease" evidence="5">
    <location>
        <begin position="60"/>
        <end position="166"/>
    </location>
</feature>
<keyword evidence="2" id="KW-0645">Protease</keyword>
<proteinExistence type="predicted"/>
<evidence type="ECO:0000259" key="5">
    <source>
        <dbReference type="Pfam" id="PF04586"/>
    </source>
</evidence>
<evidence type="ECO:0000256" key="1">
    <source>
        <dbReference type="ARBA" id="ARBA00022612"/>
    </source>
</evidence>
<name>A0A2U3I7K2_9BURK</name>
<dbReference type="RefSeq" id="WP_181291074.1">
    <property type="nucleotide sequence ID" value="NZ_OGTP01000010.1"/>
</dbReference>
<protein>
    <submittedName>
        <fullName evidence="6">Phage-like protein</fullName>
    </submittedName>
</protein>
<evidence type="ECO:0000256" key="2">
    <source>
        <dbReference type="ARBA" id="ARBA00022670"/>
    </source>
</evidence>
<dbReference type="Proteomes" id="UP000238169">
    <property type="component" value="Unassembled WGS sequence"/>
</dbReference>
<feature type="region of interest" description="Disordered" evidence="4">
    <location>
        <begin position="1"/>
        <end position="20"/>
    </location>
</feature>